<proteinExistence type="predicted"/>
<reference evidence="1" key="2">
    <citation type="journal article" date="2015" name="Fish Shellfish Immunol.">
        <title>Early steps in the European eel (Anguilla anguilla)-Vibrio vulnificus interaction in the gills: Role of the RtxA13 toxin.</title>
        <authorList>
            <person name="Callol A."/>
            <person name="Pajuelo D."/>
            <person name="Ebbesson L."/>
            <person name="Teles M."/>
            <person name="MacKenzie S."/>
            <person name="Amaro C."/>
        </authorList>
    </citation>
    <scope>NUCLEOTIDE SEQUENCE</scope>
</reference>
<sequence length="57" mass="6529">MEPGCTKTRLHHETSLLVTYGTTCVGHWFTRGFHFHTQIAHTGCAKRTKIQMDQTNL</sequence>
<accession>A0A0E9XWA3</accession>
<dbReference type="AlphaFoldDB" id="A0A0E9XWA3"/>
<name>A0A0E9XWA3_ANGAN</name>
<evidence type="ECO:0000313" key="1">
    <source>
        <dbReference type="EMBL" id="JAI06998.1"/>
    </source>
</evidence>
<protein>
    <submittedName>
        <fullName evidence="1">Uncharacterized protein</fullName>
    </submittedName>
</protein>
<organism evidence="1">
    <name type="scientific">Anguilla anguilla</name>
    <name type="common">European freshwater eel</name>
    <name type="synonym">Muraena anguilla</name>
    <dbReference type="NCBI Taxonomy" id="7936"/>
    <lineage>
        <taxon>Eukaryota</taxon>
        <taxon>Metazoa</taxon>
        <taxon>Chordata</taxon>
        <taxon>Craniata</taxon>
        <taxon>Vertebrata</taxon>
        <taxon>Euteleostomi</taxon>
        <taxon>Actinopterygii</taxon>
        <taxon>Neopterygii</taxon>
        <taxon>Teleostei</taxon>
        <taxon>Anguilliformes</taxon>
        <taxon>Anguillidae</taxon>
        <taxon>Anguilla</taxon>
    </lineage>
</organism>
<dbReference type="EMBL" id="GBXM01001580">
    <property type="protein sequence ID" value="JAI06998.1"/>
    <property type="molecule type" value="Transcribed_RNA"/>
</dbReference>
<reference evidence="1" key="1">
    <citation type="submission" date="2014-11" db="EMBL/GenBank/DDBJ databases">
        <authorList>
            <person name="Amaro Gonzalez C."/>
        </authorList>
    </citation>
    <scope>NUCLEOTIDE SEQUENCE</scope>
</reference>